<dbReference type="Pfam" id="PF01547">
    <property type="entry name" value="SBP_bac_1"/>
    <property type="match status" value="1"/>
</dbReference>
<dbReference type="InterPro" id="IPR050490">
    <property type="entry name" value="Bact_solute-bd_prot1"/>
</dbReference>
<keyword evidence="7" id="KW-1185">Reference proteome</keyword>
<evidence type="ECO:0000313" key="7">
    <source>
        <dbReference type="Proteomes" id="UP000307943"/>
    </source>
</evidence>
<reference evidence="6 7" key="1">
    <citation type="submission" date="2019-05" db="EMBL/GenBank/DDBJ databases">
        <title>We sequenced the genome of Paenibacillus hemerocallicola KCTC 33185 for further insight into its adaptation and study the phylogeny of Paenibacillus.</title>
        <authorList>
            <person name="Narsing Rao M.P."/>
        </authorList>
    </citation>
    <scope>NUCLEOTIDE SEQUENCE [LARGE SCALE GENOMIC DNA]</scope>
    <source>
        <strain evidence="6 7">KCTC 33185</strain>
    </source>
</reference>
<dbReference type="Proteomes" id="UP000307943">
    <property type="component" value="Unassembled WGS sequence"/>
</dbReference>
<comment type="caution">
    <text evidence="6">The sequence shown here is derived from an EMBL/GenBank/DDBJ whole genome shotgun (WGS) entry which is preliminary data.</text>
</comment>
<gene>
    <name evidence="6" type="ORF">FE784_24060</name>
</gene>
<dbReference type="EMBL" id="VDCQ01000039">
    <property type="protein sequence ID" value="TNJ63669.1"/>
    <property type="molecule type" value="Genomic_DNA"/>
</dbReference>
<dbReference type="AlphaFoldDB" id="A0A5C4T630"/>
<keyword evidence="2" id="KW-0732">Signal</keyword>
<proteinExistence type="predicted"/>
<dbReference type="PANTHER" id="PTHR43649">
    <property type="entry name" value="ARABINOSE-BINDING PROTEIN-RELATED"/>
    <property type="match status" value="1"/>
</dbReference>
<protein>
    <submittedName>
        <fullName evidence="6">Extracellular solute-binding protein</fullName>
    </submittedName>
</protein>
<dbReference type="Gene3D" id="3.40.190.10">
    <property type="entry name" value="Periplasmic binding protein-like II"/>
    <property type="match status" value="1"/>
</dbReference>
<dbReference type="RefSeq" id="WP_139604809.1">
    <property type="nucleotide sequence ID" value="NZ_VDCQ01000039.1"/>
</dbReference>
<accession>A0A5C4T630</accession>
<keyword evidence="1" id="KW-1003">Cell membrane</keyword>
<evidence type="ECO:0000256" key="1">
    <source>
        <dbReference type="ARBA" id="ARBA00022475"/>
    </source>
</evidence>
<dbReference type="OrthoDB" id="9782846at2"/>
<evidence type="ECO:0000313" key="6">
    <source>
        <dbReference type="EMBL" id="TNJ63669.1"/>
    </source>
</evidence>
<dbReference type="PANTHER" id="PTHR43649:SF33">
    <property type="entry name" value="POLYGALACTURONAN_RHAMNOGALACTURONAN-BINDING PROTEIN YTCQ"/>
    <property type="match status" value="1"/>
</dbReference>
<dbReference type="SUPFAM" id="SSF53850">
    <property type="entry name" value="Periplasmic binding protein-like II"/>
    <property type="match status" value="1"/>
</dbReference>
<keyword evidence="4" id="KW-0564">Palmitate</keyword>
<sequence>MGKNGSWVAMLVAAAVLVSGCGGREEGKPSGQGAEEKKEPFTMKIWGGGVTTKEFEERFRTMLTQKFPHITIEYIQNGKGTTMPELVASGEIPDIIRFDIPTIRTSYLDLELGYDLSELVQSQKYDTKRFVKVFMDEVIDSGRSRALYGLPIPPYFPQVLYYNKDLFDKFGVAYPQDGMTWDDVYEIAKKMNRTEGGVTYRGFSSNLVNTLRDNPFSLPILDPAADKLADPDKWQQLFANLKRFYDLPNNAVEANNTAESAVFSKGNAAMMPNQHSVYLTIPPEVNWDIVSYPTLSGAPKLAPQRGPAYLGISNTSKHKKEAFEVIVAMLSDEMQLADSKRGIPTTLADKNIEKLLGSADPVYRTKHMSAVNYYEPAPYTQKRKQGLADVPGATQQNLVANTFIAVAQGKTDINTALRELEEKLRTEVEKEKSK</sequence>
<organism evidence="6 7">
    <name type="scientific">Paenibacillus hemerocallicola</name>
    <dbReference type="NCBI Taxonomy" id="1172614"/>
    <lineage>
        <taxon>Bacteria</taxon>
        <taxon>Bacillati</taxon>
        <taxon>Bacillota</taxon>
        <taxon>Bacilli</taxon>
        <taxon>Bacillales</taxon>
        <taxon>Paenibacillaceae</taxon>
        <taxon>Paenibacillus</taxon>
    </lineage>
</organism>
<dbReference type="InterPro" id="IPR006059">
    <property type="entry name" value="SBP"/>
</dbReference>
<evidence type="ECO:0000256" key="4">
    <source>
        <dbReference type="ARBA" id="ARBA00023139"/>
    </source>
</evidence>
<evidence type="ECO:0000256" key="5">
    <source>
        <dbReference type="ARBA" id="ARBA00023288"/>
    </source>
</evidence>
<keyword evidence="3" id="KW-0472">Membrane</keyword>
<name>A0A5C4T630_9BACL</name>
<dbReference type="PROSITE" id="PS51257">
    <property type="entry name" value="PROKAR_LIPOPROTEIN"/>
    <property type="match status" value="1"/>
</dbReference>
<evidence type="ECO:0000256" key="3">
    <source>
        <dbReference type="ARBA" id="ARBA00023136"/>
    </source>
</evidence>
<keyword evidence="5" id="KW-0449">Lipoprotein</keyword>
<evidence type="ECO:0000256" key="2">
    <source>
        <dbReference type="ARBA" id="ARBA00022729"/>
    </source>
</evidence>